<name>A0ABN9WLK6_9DINO</name>
<proteinExistence type="predicted"/>
<evidence type="ECO:0008006" key="3">
    <source>
        <dbReference type="Google" id="ProtNLM"/>
    </source>
</evidence>
<dbReference type="EMBL" id="CAUYUJ010018860">
    <property type="protein sequence ID" value="CAK0886853.1"/>
    <property type="molecule type" value="Genomic_DNA"/>
</dbReference>
<organism evidence="1 2">
    <name type="scientific">Prorocentrum cordatum</name>
    <dbReference type="NCBI Taxonomy" id="2364126"/>
    <lineage>
        <taxon>Eukaryota</taxon>
        <taxon>Sar</taxon>
        <taxon>Alveolata</taxon>
        <taxon>Dinophyceae</taxon>
        <taxon>Prorocentrales</taxon>
        <taxon>Prorocentraceae</taxon>
        <taxon>Prorocentrum</taxon>
    </lineage>
</organism>
<accession>A0ABN9WLK6</accession>
<reference evidence="1" key="1">
    <citation type="submission" date="2023-10" db="EMBL/GenBank/DDBJ databases">
        <authorList>
            <person name="Chen Y."/>
            <person name="Shah S."/>
            <person name="Dougan E. K."/>
            <person name="Thang M."/>
            <person name="Chan C."/>
        </authorList>
    </citation>
    <scope>NUCLEOTIDE SEQUENCE [LARGE SCALE GENOMIC DNA]</scope>
</reference>
<comment type="caution">
    <text evidence="1">The sequence shown here is derived from an EMBL/GenBank/DDBJ whole genome shotgun (WGS) entry which is preliminary data.</text>
</comment>
<dbReference type="Proteomes" id="UP001189429">
    <property type="component" value="Unassembled WGS sequence"/>
</dbReference>
<sequence>MAARPRSLDIREPQIVVNFPLDALPWHHRILLHAMGDGRWMCLTPDMEITQHNLNEVRHYVLDRNAQFPRWVLAGLYAFDPIDHGELLELKRQARQRAALLGAGDAEDEADLAWVLAEPRDARFGEVVPADVVEDPNRCAHLRRKGIVMLDGQERMIELITRDERDDWMKERKESCVDIRLNGDQRSKIGRRDVDFRDAVEQMEEVELADYTDLGPRAMGEFVTSVAVGSGNLTSYQAEWERMSGVFSGGAQCHEHRSLLEIARRAICMDQLNVKNLHCMEALVRRVIQIEMAVQRNPRHPDFSGLEDAVTEFVVARQKDRANILKQMRALPRLKTVGALDVELEARPRLNGGLADSGFTTTLFPCRRTERQRRVSEAVDMLNYLAASRVNSGCDKARRVRPYGGAPTAAQRSVLESVQERIDFYGNPSSEAVDGERSLREILRSTDQYELEPQHLASYDVSRLRVCKGDINPVPVTDLLPAEAAGFLRHFQSQIELSEPEIAERVREAGGMPEPYWDPRLRGDAELRRDFFRRLAKIGIVGFRRAIKSRCGAFFVHKKDGNIRFICDARATNMCHRLPPRTVLGGAACLSEIDLSSYATALGGFGGVCEPRFSGADVKDCFYQLANEEMGSWFGFDSALTIEDWDMGITRVWDDEVGDWTPARAGELLFPCLRVLPMGWAWALYFAQEAVTQQVRRSAADGDRQLLRDKRPAPLLRPGRPLAAVYVDNFTGVGGSAVDAEHGVRAFEERAAEAGLALHAADVAVEELESLGLVLCGTDRRVRQKPKRVWRFYFATKGVYHFIGDGSRRRAAFPAAVRGELRMAAIACFLTEVDLSAPLADEVHVSDSSSSGFCLMYGQKPLRAVWDAYRWRERWRFVEVEADRSSDAYTAAYLNQLRGVTDGFGATLDEGAPKHADARVRGGQPAGAWRETELGKLLFRRAAVGRGAPRRWASRPGLTQEVELLNVVPALPTALTSSLGWIAAVEGRWKYDEHINVKEGRICVAGLRHVPTDLNAADEGSRRGQARDPEWLLQKKRERPGAALDVESAIFIELKSWSVSGLSSRCLPLKLFVSVNVVEWAGASRTP</sequence>
<gene>
    <name evidence="1" type="ORF">PCOR1329_LOCUS68094</name>
</gene>
<evidence type="ECO:0000313" key="1">
    <source>
        <dbReference type="EMBL" id="CAK0886853.1"/>
    </source>
</evidence>
<evidence type="ECO:0000313" key="2">
    <source>
        <dbReference type="Proteomes" id="UP001189429"/>
    </source>
</evidence>
<protein>
    <recommendedName>
        <fullName evidence="3">RNA-dependent RNA polymerase</fullName>
    </recommendedName>
</protein>
<keyword evidence="2" id="KW-1185">Reference proteome</keyword>